<dbReference type="AlphaFoldDB" id="A0A067PU71"/>
<sequence length="246" mass="28217">MDGVQKINPLRSKSCRSPSISDRIKRTRLVPEYDIYIIGQEDCWPSSLITGFFTPEECRESRTSVVIDRERVSMTVCSSLDLFPLFSHDYLKYGHGFILTHSPTSRKSFEYMQQWYGHLVDHRPSNSQTFGLIMVENHPKPHDCQEEEDALPIEVPEEEGRGLARQLGCEFFKVWPLSTRLEGVFESLEGIGRSTVKNTDVAVKPRDPPRGQVRMVEMTFKLSDGSWKLKPIVPKEKQPTQQCVIA</sequence>
<protein>
    <submittedName>
        <fullName evidence="1">Uncharacterized protein</fullName>
    </submittedName>
</protein>
<dbReference type="InterPro" id="IPR001806">
    <property type="entry name" value="Small_GTPase"/>
</dbReference>
<dbReference type="Gene3D" id="3.40.50.300">
    <property type="entry name" value="P-loop containing nucleotide triphosphate hydrolases"/>
    <property type="match status" value="1"/>
</dbReference>
<organism evidence="1 2">
    <name type="scientific">Jaapia argillacea MUCL 33604</name>
    <dbReference type="NCBI Taxonomy" id="933084"/>
    <lineage>
        <taxon>Eukaryota</taxon>
        <taxon>Fungi</taxon>
        <taxon>Dikarya</taxon>
        <taxon>Basidiomycota</taxon>
        <taxon>Agaricomycotina</taxon>
        <taxon>Agaricomycetes</taxon>
        <taxon>Agaricomycetidae</taxon>
        <taxon>Jaapiales</taxon>
        <taxon>Jaapiaceae</taxon>
        <taxon>Jaapia</taxon>
    </lineage>
</organism>
<dbReference type="HOGENOM" id="CLU_1129191_0_0_1"/>
<proteinExistence type="predicted"/>
<dbReference type="GO" id="GO:0003924">
    <property type="term" value="F:GTPase activity"/>
    <property type="evidence" value="ECO:0007669"/>
    <property type="project" value="InterPro"/>
</dbReference>
<gene>
    <name evidence="1" type="ORF">JAAARDRAFT_58012</name>
</gene>
<dbReference type="SUPFAM" id="SSF52540">
    <property type="entry name" value="P-loop containing nucleoside triphosphate hydrolases"/>
    <property type="match status" value="1"/>
</dbReference>
<accession>A0A067PU71</accession>
<dbReference type="GO" id="GO:0005525">
    <property type="term" value="F:GTP binding"/>
    <property type="evidence" value="ECO:0007669"/>
    <property type="project" value="InterPro"/>
</dbReference>
<keyword evidence="2" id="KW-1185">Reference proteome</keyword>
<dbReference type="Pfam" id="PF00071">
    <property type="entry name" value="Ras"/>
    <property type="match status" value="1"/>
</dbReference>
<dbReference type="InParanoid" id="A0A067PU71"/>
<dbReference type="Proteomes" id="UP000027265">
    <property type="component" value="Unassembled WGS sequence"/>
</dbReference>
<dbReference type="InterPro" id="IPR027417">
    <property type="entry name" value="P-loop_NTPase"/>
</dbReference>
<dbReference type="EMBL" id="KL197718">
    <property type="protein sequence ID" value="KDQ58294.1"/>
    <property type="molecule type" value="Genomic_DNA"/>
</dbReference>
<dbReference type="STRING" id="933084.A0A067PU71"/>
<evidence type="ECO:0000313" key="1">
    <source>
        <dbReference type="EMBL" id="KDQ58294.1"/>
    </source>
</evidence>
<reference evidence="2" key="1">
    <citation type="journal article" date="2014" name="Proc. Natl. Acad. Sci. U.S.A.">
        <title>Extensive sampling of basidiomycete genomes demonstrates inadequacy of the white-rot/brown-rot paradigm for wood decay fungi.</title>
        <authorList>
            <person name="Riley R."/>
            <person name="Salamov A.A."/>
            <person name="Brown D.W."/>
            <person name="Nagy L.G."/>
            <person name="Floudas D."/>
            <person name="Held B.W."/>
            <person name="Levasseur A."/>
            <person name="Lombard V."/>
            <person name="Morin E."/>
            <person name="Otillar R."/>
            <person name="Lindquist E.A."/>
            <person name="Sun H."/>
            <person name="LaButti K.M."/>
            <person name="Schmutz J."/>
            <person name="Jabbour D."/>
            <person name="Luo H."/>
            <person name="Baker S.E."/>
            <person name="Pisabarro A.G."/>
            <person name="Walton J.D."/>
            <person name="Blanchette R.A."/>
            <person name="Henrissat B."/>
            <person name="Martin F."/>
            <person name="Cullen D."/>
            <person name="Hibbett D.S."/>
            <person name="Grigoriev I.V."/>
        </authorList>
    </citation>
    <scope>NUCLEOTIDE SEQUENCE [LARGE SCALE GENOMIC DNA]</scope>
    <source>
        <strain evidence="2">MUCL 33604</strain>
    </source>
</reference>
<name>A0A067PU71_9AGAM</name>
<evidence type="ECO:0000313" key="2">
    <source>
        <dbReference type="Proteomes" id="UP000027265"/>
    </source>
</evidence>
<dbReference type="SMART" id="SM00173">
    <property type="entry name" value="RAS"/>
    <property type="match status" value="1"/>
</dbReference>